<proteinExistence type="predicted"/>
<name>G8XUE8_9BETA</name>
<evidence type="ECO:0000256" key="3">
    <source>
        <dbReference type="ARBA" id="ARBA00022580"/>
    </source>
</evidence>
<keyword evidence="7" id="KW-1185">Reference proteome</keyword>
<dbReference type="KEGG" id="vg:11464145"/>
<accession>G8XUE8</accession>
<dbReference type="OrthoDB" id="9397at10239"/>
<feature type="region of interest" description="Disordered" evidence="5">
    <location>
        <begin position="438"/>
        <end position="457"/>
    </location>
</feature>
<keyword evidence="4" id="KW-0946">Virion</keyword>
<feature type="compositionally biased region" description="Acidic residues" evidence="5">
    <location>
        <begin position="405"/>
        <end position="419"/>
    </location>
</feature>
<protein>
    <submittedName>
        <fullName evidence="6">Tegument protein pp71</fullName>
    </submittedName>
</protein>
<gene>
    <name evidence="6" type="primary">UL82</name>
</gene>
<comment type="subcellular location">
    <subcellularLocation>
        <location evidence="1">Virion tegument</location>
    </subcellularLocation>
</comment>
<keyword evidence="3" id="KW-0920">Virion tegument</keyword>
<feature type="region of interest" description="Disordered" evidence="5">
    <location>
        <begin position="394"/>
        <end position="422"/>
    </location>
</feature>
<evidence type="ECO:0000256" key="1">
    <source>
        <dbReference type="ARBA" id="ARBA00004535"/>
    </source>
</evidence>
<dbReference type="Pfam" id="PF05784">
    <property type="entry name" value="Herpes_UL82_83"/>
    <property type="match status" value="1"/>
</dbReference>
<organism evidence="6 7">
    <name type="scientific">Aotine betaherpesvirus 1</name>
    <dbReference type="NCBI Taxonomy" id="50290"/>
    <lineage>
        <taxon>Viruses</taxon>
        <taxon>Duplodnaviria</taxon>
        <taxon>Heunggongvirae</taxon>
        <taxon>Peploviricota</taxon>
        <taxon>Herviviricetes</taxon>
        <taxon>Herpesvirales</taxon>
        <taxon>Orthoherpesviridae</taxon>
        <taxon>Betaherpesvirinae</taxon>
        <taxon>Cytomegalovirus</taxon>
        <taxon>Cytomegalovirus aotinebeta1</taxon>
    </lineage>
</organism>
<dbReference type="Proteomes" id="UP000113968">
    <property type="component" value="Segment"/>
</dbReference>
<evidence type="ECO:0000313" key="6">
    <source>
        <dbReference type="EMBL" id="AEV80778.1"/>
    </source>
</evidence>
<reference evidence="6" key="1">
    <citation type="submission" date="2011-12" db="EMBL/GenBank/DDBJ databases">
        <title>Comparative genomics of primate cytomegaloviruses.</title>
        <authorList>
            <person name="Davison A.J."/>
            <person name="Holton M."/>
            <person name="Dolan A."/>
            <person name="Dargan D.J."/>
            <person name="Gatherer D."/>
            <person name="Hayward G.S."/>
        </authorList>
    </citation>
    <scope>NUCLEOTIDE SEQUENCE [LARGE SCALE GENOMIC DNA]</scope>
    <source>
        <strain evidence="6">S34E</strain>
    </source>
</reference>
<sequence length="540" mass="60003">MATPGGSPPVRLSHRNYNTLEHFTCQAVRVIFTNPCRLPSNDGKSVNTHLIVRVPKACVLCCFQETSSARETLQLRNLTLKGVCLDRQQTTDTETPSPISIDLYNFSQRPAEKGQPVSFVAFALPLERVSVTGIHLFRARSDENTRTAVTHAKVRVRITRATFHWNIRVVLEDIIWTQRQSPLLPGGQHFITHFYFNTKQLPLTVVDAADIMACSDHNTYIYKAETMGQSPVMKIYLVHLSGHPPRGLFLHFAVYSHQGDVVTRHNPEPFLTRHPFNGFIVHSTQDLTIGALQTAIVRIDNAFETTGRHTTVFFPTETHNGLSMDVGFIPDRAFIQIKIANQTNSEVHIPYMCVLGQLHFFRRGFWSQLPTTTFCQSNQLQLRARVMPRQTAMATGGVSIGTPPEQEEEESTSSEDDEVSIPTPPILSEAVQLFGALGSSSEEEEDPGEGPSSTRMVMTPSSESVVLLVPSLNAFVRIDNLVPLTCSFTPEGIKPTSYLKTEYRDVKAAADLQGTCTDITQPAPAPAASRSPTGRRRPRV</sequence>
<evidence type="ECO:0000256" key="4">
    <source>
        <dbReference type="ARBA" id="ARBA00022844"/>
    </source>
</evidence>
<dbReference type="InterPro" id="IPR008649">
    <property type="entry name" value="Herpes_UL82/UL83"/>
</dbReference>
<keyword evidence="2" id="KW-0597">Phosphoprotein</keyword>
<dbReference type="EMBL" id="FJ483970">
    <property type="protein sequence ID" value="AEV80778.1"/>
    <property type="molecule type" value="Genomic_DNA"/>
</dbReference>
<evidence type="ECO:0000313" key="7">
    <source>
        <dbReference type="Proteomes" id="UP000113968"/>
    </source>
</evidence>
<dbReference type="RefSeq" id="YP_004940099.1">
    <property type="nucleotide sequence ID" value="NC_016447.1"/>
</dbReference>
<dbReference type="GeneID" id="11464145"/>
<evidence type="ECO:0000256" key="2">
    <source>
        <dbReference type="ARBA" id="ARBA00022553"/>
    </source>
</evidence>
<dbReference type="GO" id="GO:0019033">
    <property type="term" value="C:viral tegument"/>
    <property type="evidence" value="ECO:0007669"/>
    <property type="project" value="UniProtKB-SubCell"/>
</dbReference>
<feature type="region of interest" description="Disordered" evidence="5">
    <location>
        <begin position="517"/>
        <end position="540"/>
    </location>
</feature>
<evidence type="ECO:0000256" key="5">
    <source>
        <dbReference type="SAM" id="MobiDB-lite"/>
    </source>
</evidence>